<evidence type="ECO:0000259" key="12">
    <source>
        <dbReference type="SMART" id="SM00852"/>
    </source>
</evidence>
<dbReference type="RefSeq" id="WP_116234919.1">
    <property type="nucleotide sequence ID" value="NZ_QRDP01000004.1"/>
</dbReference>
<evidence type="ECO:0000256" key="7">
    <source>
        <dbReference type="ARBA" id="ARBA00022723"/>
    </source>
</evidence>
<evidence type="ECO:0000313" key="13">
    <source>
        <dbReference type="EMBL" id="RED15393.1"/>
    </source>
</evidence>
<dbReference type="NCBIfam" id="TIGR00177">
    <property type="entry name" value="molyb_syn"/>
    <property type="match status" value="1"/>
</dbReference>
<evidence type="ECO:0000256" key="6">
    <source>
        <dbReference type="ARBA" id="ARBA00022679"/>
    </source>
</evidence>
<evidence type="ECO:0000256" key="9">
    <source>
        <dbReference type="ARBA" id="ARBA00023150"/>
    </source>
</evidence>
<dbReference type="UniPathway" id="UPA00344"/>
<dbReference type="FunFam" id="2.170.190.11:FF:000001">
    <property type="entry name" value="Molybdopterin molybdenumtransferase"/>
    <property type="match status" value="1"/>
</dbReference>
<dbReference type="EMBL" id="QRDP01000004">
    <property type="protein sequence ID" value="RED15393.1"/>
    <property type="molecule type" value="Genomic_DNA"/>
</dbReference>
<dbReference type="PANTHER" id="PTHR10192:SF5">
    <property type="entry name" value="GEPHYRIN"/>
    <property type="match status" value="1"/>
</dbReference>
<evidence type="ECO:0000256" key="10">
    <source>
        <dbReference type="ARBA" id="ARBA00047317"/>
    </source>
</evidence>
<dbReference type="InterPro" id="IPR036688">
    <property type="entry name" value="MoeA_C_domain_IV_sf"/>
</dbReference>
<keyword evidence="5 11" id="KW-0500">Molybdenum</keyword>
<evidence type="ECO:0000256" key="3">
    <source>
        <dbReference type="ARBA" id="ARBA00005046"/>
    </source>
</evidence>
<dbReference type="Gene3D" id="2.170.190.11">
    <property type="entry name" value="Molybdopterin biosynthesis moea protein, domain 3"/>
    <property type="match status" value="1"/>
</dbReference>
<dbReference type="GO" id="GO:0046872">
    <property type="term" value="F:metal ion binding"/>
    <property type="evidence" value="ECO:0007669"/>
    <property type="project" value="UniProtKB-UniRule"/>
</dbReference>
<keyword evidence="8 11" id="KW-0460">Magnesium</keyword>
<feature type="domain" description="MoaB/Mog" evidence="12">
    <location>
        <begin position="177"/>
        <end position="314"/>
    </location>
</feature>
<dbReference type="NCBIfam" id="NF045515">
    <property type="entry name" value="Glp_gephyrin"/>
    <property type="match status" value="1"/>
</dbReference>
<comment type="caution">
    <text evidence="13">The sequence shown here is derived from an EMBL/GenBank/DDBJ whole genome shotgun (WGS) entry which is preliminary data.</text>
</comment>
<dbReference type="EC" id="2.10.1.1" evidence="11"/>
<dbReference type="Gene3D" id="2.40.340.10">
    <property type="entry name" value="MoeA, C-terminal, domain IV"/>
    <property type="match status" value="1"/>
</dbReference>
<dbReference type="InterPro" id="IPR036425">
    <property type="entry name" value="MoaB/Mog-like_dom_sf"/>
</dbReference>
<dbReference type="InterPro" id="IPR001453">
    <property type="entry name" value="MoaB/Mog_dom"/>
</dbReference>
<evidence type="ECO:0000256" key="5">
    <source>
        <dbReference type="ARBA" id="ARBA00022505"/>
    </source>
</evidence>
<evidence type="ECO:0000256" key="2">
    <source>
        <dbReference type="ARBA" id="ARBA00002901"/>
    </source>
</evidence>
<dbReference type="InterPro" id="IPR005111">
    <property type="entry name" value="MoeA_C_domain_IV"/>
</dbReference>
<comment type="pathway">
    <text evidence="3 11">Cofactor biosynthesis; molybdopterin biosynthesis.</text>
</comment>
<dbReference type="FunFam" id="3.40.980.10:FF:000004">
    <property type="entry name" value="Molybdopterin molybdenumtransferase"/>
    <property type="match status" value="1"/>
</dbReference>
<dbReference type="GO" id="GO:0061599">
    <property type="term" value="F:molybdopterin molybdotransferase activity"/>
    <property type="evidence" value="ECO:0007669"/>
    <property type="project" value="UniProtKB-UniRule"/>
</dbReference>
<dbReference type="Gene3D" id="3.90.105.10">
    <property type="entry name" value="Molybdopterin biosynthesis moea protein, domain 2"/>
    <property type="match status" value="1"/>
</dbReference>
<protein>
    <recommendedName>
        <fullName evidence="11">Molybdopterin molybdenumtransferase</fullName>
        <ecNumber evidence="11">2.10.1.1</ecNumber>
    </recommendedName>
</protein>
<dbReference type="InterPro" id="IPR038987">
    <property type="entry name" value="MoeA-like"/>
</dbReference>
<dbReference type="Pfam" id="PF03453">
    <property type="entry name" value="MoeA_N"/>
    <property type="match status" value="1"/>
</dbReference>
<dbReference type="PANTHER" id="PTHR10192">
    <property type="entry name" value="MOLYBDOPTERIN BIOSYNTHESIS PROTEIN"/>
    <property type="match status" value="1"/>
</dbReference>
<dbReference type="GO" id="GO:0005829">
    <property type="term" value="C:cytosol"/>
    <property type="evidence" value="ECO:0007669"/>
    <property type="project" value="TreeGrafter"/>
</dbReference>
<evidence type="ECO:0000256" key="4">
    <source>
        <dbReference type="ARBA" id="ARBA00010763"/>
    </source>
</evidence>
<gene>
    <name evidence="13" type="ORF">DFR46_0384</name>
</gene>
<keyword evidence="14" id="KW-1185">Reference proteome</keyword>
<proteinExistence type="inferred from homology"/>
<dbReference type="SUPFAM" id="SSF63882">
    <property type="entry name" value="MoeA N-terminal region -like"/>
    <property type="match status" value="1"/>
</dbReference>
<comment type="function">
    <text evidence="2 11">Catalyzes the insertion of molybdate into adenylated molybdopterin with the concomitant release of AMP.</text>
</comment>
<accession>A0A3D9FCD0</accession>
<evidence type="ECO:0000256" key="8">
    <source>
        <dbReference type="ARBA" id="ARBA00022842"/>
    </source>
</evidence>
<dbReference type="GO" id="GO:0006777">
    <property type="term" value="P:Mo-molybdopterin cofactor biosynthetic process"/>
    <property type="evidence" value="ECO:0007669"/>
    <property type="project" value="UniProtKB-UniRule"/>
</dbReference>
<dbReference type="AlphaFoldDB" id="A0A3D9FCD0"/>
<dbReference type="Proteomes" id="UP000256310">
    <property type="component" value="Unassembled WGS sequence"/>
</dbReference>
<keyword evidence="6 11" id="KW-0808">Transferase</keyword>
<dbReference type="SUPFAM" id="SSF63867">
    <property type="entry name" value="MoeA C-terminal domain-like"/>
    <property type="match status" value="1"/>
</dbReference>
<comment type="cofactor">
    <cofactor evidence="1 11">
        <name>Mg(2+)</name>
        <dbReference type="ChEBI" id="CHEBI:18420"/>
    </cofactor>
</comment>
<reference evidence="13 14" key="1">
    <citation type="submission" date="2018-07" db="EMBL/GenBank/DDBJ databases">
        <title>Genomic Encyclopedia of Type Strains, Phase IV (KMG-IV): sequencing the most valuable type-strain genomes for metagenomic binning, comparative biology and taxonomic classification.</title>
        <authorList>
            <person name="Goeker M."/>
        </authorList>
    </citation>
    <scope>NUCLEOTIDE SEQUENCE [LARGE SCALE GENOMIC DNA]</scope>
    <source>
        <strain evidence="13 14">DSM 26725</strain>
    </source>
</reference>
<dbReference type="OrthoDB" id="9804758at2"/>
<sequence length="395" mass="40814">MSGLLPVDEALSRVLALAEPVDTETLPIANVAGRWLSADVAARRIQPAVNLSAMDGYAIRFAECPGPWTVVGESAAGSAFDQNLAPGEAARIFTGAPVPNGADTVVMQEETARNGDALTLEGEGPRETGAHIRRKGRDFSEGDVLLHAGARISPAALALAISGGHGTLPVRRTIRVALISTGDELVPAGQETGFAQLPASNGPMLAAQLAPLPVEIRDMGIVPDTLEALANALDASQDVDIIVTIGGASVGDYDLVQPALKAAGATMDFWRIAMKPGKPLMAGKLGKATVIGLPGNPASAFVTAKLFLEPLIAHLCGAHDPTPRFRPARLAAALPATGKRTEYLRGRWQAGTVEPLLQQSSAALGALAEAELLIHRPAGSAPAQTGDEIEILPIA</sequence>
<dbReference type="Gene3D" id="3.40.980.10">
    <property type="entry name" value="MoaB/Mog-like domain"/>
    <property type="match status" value="1"/>
</dbReference>
<dbReference type="CDD" id="cd00887">
    <property type="entry name" value="MoeA"/>
    <property type="match status" value="1"/>
</dbReference>
<dbReference type="Pfam" id="PF03454">
    <property type="entry name" value="MoeA_C"/>
    <property type="match status" value="1"/>
</dbReference>
<organism evidence="13 14">
    <name type="scientific">Parasphingopyxis lamellibrachiae</name>
    <dbReference type="NCBI Taxonomy" id="680125"/>
    <lineage>
        <taxon>Bacteria</taxon>
        <taxon>Pseudomonadati</taxon>
        <taxon>Pseudomonadota</taxon>
        <taxon>Alphaproteobacteria</taxon>
        <taxon>Sphingomonadales</taxon>
        <taxon>Sphingomonadaceae</taxon>
        <taxon>Parasphingopyxis</taxon>
    </lineage>
</organism>
<name>A0A3D9FCD0_9SPHN</name>
<dbReference type="Pfam" id="PF00994">
    <property type="entry name" value="MoCF_biosynth"/>
    <property type="match status" value="1"/>
</dbReference>
<dbReference type="SUPFAM" id="SSF53218">
    <property type="entry name" value="Molybdenum cofactor biosynthesis proteins"/>
    <property type="match status" value="1"/>
</dbReference>
<keyword evidence="9 11" id="KW-0501">Molybdenum cofactor biosynthesis</keyword>
<dbReference type="InterPro" id="IPR036135">
    <property type="entry name" value="MoeA_linker/N_sf"/>
</dbReference>
<keyword evidence="7 11" id="KW-0479">Metal-binding</keyword>
<dbReference type="SMART" id="SM00852">
    <property type="entry name" value="MoCF_biosynth"/>
    <property type="match status" value="1"/>
</dbReference>
<comment type="similarity">
    <text evidence="4 11">Belongs to the MoeA family.</text>
</comment>
<dbReference type="InterPro" id="IPR005110">
    <property type="entry name" value="MoeA_linker/N"/>
</dbReference>
<evidence type="ECO:0000256" key="1">
    <source>
        <dbReference type="ARBA" id="ARBA00001946"/>
    </source>
</evidence>
<evidence type="ECO:0000313" key="14">
    <source>
        <dbReference type="Proteomes" id="UP000256310"/>
    </source>
</evidence>
<evidence type="ECO:0000256" key="11">
    <source>
        <dbReference type="RuleBase" id="RU365090"/>
    </source>
</evidence>
<comment type="catalytic activity">
    <reaction evidence="10">
        <text>adenylyl-molybdopterin + molybdate = Mo-molybdopterin + AMP + H(+)</text>
        <dbReference type="Rhea" id="RHEA:35047"/>
        <dbReference type="ChEBI" id="CHEBI:15378"/>
        <dbReference type="ChEBI" id="CHEBI:36264"/>
        <dbReference type="ChEBI" id="CHEBI:62727"/>
        <dbReference type="ChEBI" id="CHEBI:71302"/>
        <dbReference type="ChEBI" id="CHEBI:456215"/>
        <dbReference type="EC" id="2.10.1.1"/>
    </reaction>
</comment>